<dbReference type="AlphaFoldDB" id="G5IMX1"/>
<sequence length="134" mass="15846">MILWYVACLGFTIALIDSIRLYYRSKKCNCSTVGNIIKIKETLSFAKSGPYLDYQPVYRYMVLGKEYINKVPMRSANRQRYKLNSEVVLFYEKGNPRNFIPHDEIQYIRRSIIINFFLLILLLAPAVLEIFKLY</sequence>
<evidence type="ECO:0008006" key="4">
    <source>
        <dbReference type="Google" id="ProtNLM"/>
    </source>
</evidence>
<name>G5IMX1_9FIRM</name>
<dbReference type="EMBL" id="ADLN01000124">
    <property type="protein sequence ID" value="EHI57154.1"/>
    <property type="molecule type" value="Genomic_DNA"/>
</dbReference>
<proteinExistence type="predicted"/>
<organism evidence="2 3">
    <name type="scientific">Hungatella hathewayi WAL-18680</name>
    <dbReference type="NCBI Taxonomy" id="742737"/>
    <lineage>
        <taxon>Bacteria</taxon>
        <taxon>Bacillati</taxon>
        <taxon>Bacillota</taxon>
        <taxon>Clostridia</taxon>
        <taxon>Lachnospirales</taxon>
        <taxon>Lachnospiraceae</taxon>
        <taxon>Hungatella</taxon>
    </lineage>
</organism>
<comment type="caution">
    <text evidence="2">The sequence shown here is derived from an EMBL/GenBank/DDBJ whole genome shotgun (WGS) entry which is preliminary data.</text>
</comment>
<evidence type="ECO:0000256" key="1">
    <source>
        <dbReference type="SAM" id="Phobius"/>
    </source>
</evidence>
<dbReference type="RefSeq" id="WP_006782837.1">
    <property type="nucleotide sequence ID" value="NZ_CP040506.1"/>
</dbReference>
<dbReference type="HOGENOM" id="CLU_1903837_0_0_9"/>
<protein>
    <recommendedName>
        <fullName evidence="4">DUF3592 domain-containing protein</fullName>
    </recommendedName>
</protein>
<reference evidence="2 3" key="1">
    <citation type="submission" date="2011-08" db="EMBL/GenBank/DDBJ databases">
        <title>The Genome Sequence of Clostridium hathewayi WAL-18680.</title>
        <authorList>
            <consortium name="The Broad Institute Genome Sequencing Platform"/>
            <person name="Earl A."/>
            <person name="Ward D."/>
            <person name="Feldgarden M."/>
            <person name="Gevers D."/>
            <person name="Finegold S.M."/>
            <person name="Summanen P.H."/>
            <person name="Molitoris D.R."/>
            <person name="Song M."/>
            <person name="Daigneault M."/>
            <person name="Allen-Vercoe E."/>
            <person name="Young S.K."/>
            <person name="Zeng Q."/>
            <person name="Gargeya S."/>
            <person name="Fitzgerald M."/>
            <person name="Haas B."/>
            <person name="Abouelleil A."/>
            <person name="Alvarado L."/>
            <person name="Arachchi H.M."/>
            <person name="Berlin A."/>
            <person name="Brown A."/>
            <person name="Chapman S.B."/>
            <person name="Chen Z."/>
            <person name="Dunbar C."/>
            <person name="Freedman E."/>
            <person name="Gearin G."/>
            <person name="Gellesch M."/>
            <person name="Goldberg J."/>
            <person name="Griggs A."/>
            <person name="Gujja S."/>
            <person name="Heiman D."/>
            <person name="Howarth C."/>
            <person name="Larson L."/>
            <person name="Lui A."/>
            <person name="MacDonald P.J.P."/>
            <person name="Montmayeur A."/>
            <person name="Murphy C."/>
            <person name="Neiman D."/>
            <person name="Pearson M."/>
            <person name="Priest M."/>
            <person name="Roberts A."/>
            <person name="Saif S."/>
            <person name="Shea T."/>
            <person name="Shenoy N."/>
            <person name="Sisk P."/>
            <person name="Stolte C."/>
            <person name="Sykes S."/>
            <person name="Wortman J."/>
            <person name="Nusbaum C."/>
            <person name="Birren B."/>
        </authorList>
    </citation>
    <scope>NUCLEOTIDE SEQUENCE [LARGE SCALE GENOMIC DNA]</scope>
    <source>
        <strain evidence="2 3">WAL-18680</strain>
    </source>
</reference>
<keyword evidence="1" id="KW-0812">Transmembrane</keyword>
<keyword evidence="1" id="KW-1133">Transmembrane helix</keyword>
<keyword evidence="3" id="KW-1185">Reference proteome</keyword>
<dbReference type="Proteomes" id="UP000005384">
    <property type="component" value="Unassembled WGS sequence"/>
</dbReference>
<evidence type="ECO:0000313" key="3">
    <source>
        <dbReference type="Proteomes" id="UP000005384"/>
    </source>
</evidence>
<gene>
    <name evidence="2" type="ORF">HMPREF9473_04849</name>
</gene>
<feature type="transmembrane region" description="Helical" evidence="1">
    <location>
        <begin position="112"/>
        <end position="131"/>
    </location>
</feature>
<evidence type="ECO:0000313" key="2">
    <source>
        <dbReference type="EMBL" id="EHI57154.1"/>
    </source>
</evidence>
<accession>G5IMX1</accession>
<keyword evidence="1" id="KW-0472">Membrane</keyword>